<dbReference type="Proteomes" id="UP000031671">
    <property type="component" value="Unassembled WGS sequence"/>
</dbReference>
<sequence length="56" mass="6126">MQDFEMLAPLGHVVIFGLLGGMGETNLQAEASSTSLNHQRSLIQKSMLPTSITTHW</sequence>
<dbReference type="EMBL" id="BBRZ01000128">
    <property type="protein sequence ID" value="GAM59166.1"/>
    <property type="molecule type" value="Genomic_DNA"/>
</dbReference>
<gene>
    <name evidence="1" type="ORF">JCM19231_4288</name>
</gene>
<evidence type="ECO:0000313" key="2">
    <source>
        <dbReference type="Proteomes" id="UP000031671"/>
    </source>
</evidence>
<evidence type="ECO:0000313" key="1">
    <source>
        <dbReference type="EMBL" id="GAM59166.1"/>
    </source>
</evidence>
<proteinExistence type="predicted"/>
<protein>
    <submittedName>
        <fullName evidence="1">Uncharacterized protein</fullName>
    </submittedName>
</protein>
<comment type="caution">
    <text evidence="1">The sequence shown here is derived from an EMBL/GenBank/DDBJ whole genome shotgun (WGS) entry which is preliminary data.</text>
</comment>
<reference evidence="1 2" key="2">
    <citation type="submission" date="2015-01" db="EMBL/GenBank/DDBJ databases">
        <authorList>
            <consortium name="NBRP consortium"/>
            <person name="Sawabe T."/>
            <person name="Meirelles P."/>
            <person name="Feng G."/>
            <person name="Sayaka M."/>
            <person name="Hattori M."/>
            <person name="Ohkuma M."/>
        </authorList>
    </citation>
    <scope>NUCLEOTIDE SEQUENCE [LARGE SCALE GENOMIC DNA]</scope>
    <source>
        <strain evidence="2">JCM 19231</strain>
    </source>
</reference>
<organism evidence="1 2">
    <name type="scientific">Vibrio ishigakensis</name>
    <dbReference type="NCBI Taxonomy" id="1481914"/>
    <lineage>
        <taxon>Bacteria</taxon>
        <taxon>Pseudomonadati</taxon>
        <taxon>Pseudomonadota</taxon>
        <taxon>Gammaproteobacteria</taxon>
        <taxon>Vibrionales</taxon>
        <taxon>Vibrionaceae</taxon>
        <taxon>Vibrio</taxon>
    </lineage>
</organism>
<name>A0A0B8NYW9_9VIBR</name>
<keyword evidence="2" id="KW-1185">Reference proteome</keyword>
<reference evidence="1 2" key="1">
    <citation type="submission" date="2015-01" db="EMBL/GenBank/DDBJ databases">
        <title>Vibrio sp. C1 JCM 19231 whole genome shotgun sequence.</title>
        <authorList>
            <person name="Sawabe T."/>
            <person name="Meirelles P."/>
            <person name="Feng G."/>
            <person name="Sayaka M."/>
            <person name="Hattori M."/>
            <person name="Ohkuma M."/>
        </authorList>
    </citation>
    <scope>NUCLEOTIDE SEQUENCE [LARGE SCALE GENOMIC DNA]</scope>
    <source>
        <strain evidence="2">JCM 19231</strain>
    </source>
</reference>
<dbReference type="AlphaFoldDB" id="A0A0B8NYW9"/>
<accession>A0A0B8NYW9</accession>